<dbReference type="GO" id="GO:0006974">
    <property type="term" value="P:DNA damage response"/>
    <property type="evidence" value="ECO:0007669"/>
    <property type="project" value="TreeGrafter"/>
</dbReference>
<sequence length="249" mass="25709">MDRRLTALIGIAALVALAGCSGLAGTATPTDGDEAQLERSIEVTAAGEATSAPDRATLSVAVTATGSDAEAVRDELDAGDGELRAALTEWGLSDDAIRTDQYDVRESYETRDTPNRTQYEGVHRYAIELDDVDAVGDVIDVAVDAGADEVQRIQFGLSEEREREVREEALDTAMANADDDAAALANASGLEVSGVFEVSTAQAQSRPYVAETYDAAAGGDAGGSASTAVETGDVGVSVSVNVVYEATPA</sequence>
<evidence type="ECO:0000313" key="2">
    <source>
        <dbReference type="Proteomes" id="UP000770586"/>
    </source>
</evidence>
<gene>
    <name evidence="1" type="ORF">J2744_000828</name>
</gene>
<organism evidence="1 2">
    <name type="scientific">Halorubrum trapanicum</name>
    <dbReference type="NCBI Taxonomy" id="29284"/>
    <lineage>
        <taxon>Archaea</taxon>
        <taxon>Methanobacteriati</taxon>
        <taxon>Methanobacteriota</taxon>
        <taxon>Stenosarchaea group</taxon>
        <taxon>Halobacteria</taxon>
        <taxon>Halobacteriales</taxon>
        <taxon>Haloferacaceae</taxon>
        <taxon>Halorubrum</taxon>
    </lineage>
</organism>
<dbReference type="EMBL" id="JAGGKE010000002">
    <property type="protein sequence ID" value="MBP1901170.1"/>
    <property type="molecule type" value="Genomic_DNA"/>
</dbReference>
<dbReference type="OrthoDB" id="12132at2157"/>
<dbReference type="Gene3D" id="3.30.110.170">
    <property type="entry name" value="Protein of unknown function (DUF541), domain 1"/>
    <property type="match status" value="1"/>
</dbReference>
<dbReference type="InterPro" id="IPR007497">
    <property type="entry name" value="SIMPL/DUF541"/>
</dbReference>
<dbReference type="RefSeq" id="WP_209544904.1">
    <property type="nucleotide sequence ID" value="NZ_BAAADX010000001.1"/>
</dbReference>
<dbReference type="PANTHER" id="PTHR34387">
    <property type="entry name" value="SLR1258 PROTEIN"/>
    <property type="match status" value="1"/>
</dbReference>
<evidence type="ECO:0000313" key="1">
    <source>
        <dbReference type="EMBL" id="MBP1901170.1"/>
    </source>
</evidence>
<proteinExistence type="predicted"/>
<keyword evidence="2" id="KW-1185">Reference proteome</keyword>
<comment type="caution">
    <text evidence="1">The sequence shown here is derived from an EMBL/GenBank/DDBJ whole genome shotgun (WGS) entry which is preliminary data.</text>
</comment>
<protein>
    <submittedName>
        <fullName evidence="1">Uncharacterized protein YggE</fullName>
    </submittedName>
</protein>
<dbReference type="InterPro" id="IPR052022">
    <property type="entry name" value="26kDa_periplasmic_antigen"/>
</dbReference>
<dbReference type="PANTHER" id="PTHR34387:SF2">
    <property type="entry name" value="SLR1258 PROTEIN"/>
    <property type="match status" value="1"/>
</dbReference>
<reference evidence="1 2" key="1">
    <citation type="submission" date="2021-03" db="EMBL/GenBank/DDBJ databases">
        <title>Genomic Encyclopedia of Type Strains, Phase IV (KMG-IV): sequencing the most valuable type-strain genomes for metagenomic binning, comparative biology and taxonomic classification.</title>
        <authorList>
            <person name="Goeker M."/>
        </authorList>
    </citation>
    <scope>NUCLEOTIDE SEQUENCE [LARGE SCALE GENOMIC DNA]</scope>
    <source>
        <strain evidence="1 2">DSM 12287</strain>
    </source>
</reference>
<name>A0A8J7UMY6_9EURY</name>
<dbReference type="Proteomes" id="UP000770586">
    <property type="component" value="Unassembled WGS sequence"/>
</dbReference>
<accession>A0A8J7UMY6</accession>
<dbReference type="Pfam" id="PF04402">
    <property type="entry name" value="SIMPL"/>
    <property type="match status" value="1"/>
</dbReference>
<dbReference type="AlphaFoldDB" id="A0A8J7UMY6"/>
<dbReference type="PROSITE" id="PS51257">
    <property type="entry name" value="PROKAR_LIPOPROTEIN"/>
    <property type="match status" value="1"/>
</dbReference>
<dbReference type="Gene3D" id="3.30.70.2970">
    <property type="entry name" value="Protein of unknown function (DUF541), domain 2"/>
    <property type="match status" value="1"/>
</dbReference>